<keyword evidence="2" id="KW-0255">Endonuclease</keyword>
<dbReference type="GO" id="GO:0004519">
    <property type="term" value="F:endonuclease activity"/>
    <property type="evidence" value="ECO:0007669"/>
    <property type="project" value="UniProtKB-KW"/>
</dbReference>
<name>A0ABV1D012_9FIRM</name>
<dbReference type="Proteomes" id="UP001454086">
    <property type="component" value="Unassembled WGS sequence"/>
</dbReference>
<dbReference type="RefSeq" id="WP_050927281.1">
    <property type="nucleotide sequence ID" value="NZ_JBBMFM010000004.1"/>
</dbReference>
<proteinExistence type="predicted"/>
<keyword evidence="3" id="KW-1185">Reference proteome</keyword>
<keyword evidence="2" id="KW-0378">Hydrolase</keyword>
<reference evidence="2 3" key="1">
    <citation type="submission" date="2024-03" db="EMBL/GenBank/DDBJ databases">
        <title>Human intestinal bacterial collection.</title>
        <authorList>
            <person name="Pauvert C."/>
            <person name="Hitch T.C.A."/>
            <person name="Clavel T."/>
        </authorList>
    </citation>
    <scope>NUCLEOTIDE SEQUENCE [LARGE SCALE GENOMIC DNA]</scope>
    <source>
        <strain evidence="2 3">CLA-SR-H021</strain>
    </source>
</reference>
<comment type="caution">
    <text evidence="2">The sequence shown here is derived from an EMBL/GenBank/DDBJ whole genome shotgun (WGS) entry which is preliminary data.</text>
</comment>
<evidence type="ECO:0000313" key="2">
    <source>
        <dbReference type="EMBL" id="MEQ2423731.1"/>
    </source>
</evidence>
<dbReference type="Pfam" id="PF13391">
    <property type="entry name" value="HNH_2"/>
    <property type="match status" value="1"/>
</dbReference>
<dbReference type="InterPro" id="IPR003615">
    <property type="entry name" value="HNH_nuc"/>
</dbReference>
<dbReference type="EMBL" id="JBBMFM010000004">
    <property type="protein sequence ID" value="MEQ2423731.1"/>
    <property type="molecule type" value="Genomic_DNA"/>
</dbReference>
<keyword evidence="2" id="KW-0540">Nuclease</keyword>
<evidence type="ECO:0000259" key="1">
    <source>
        <dbReference type="Pfam" id="PF13391"/>
    </source>
</evidence>
<organism evidence="2 3">
    <name type="scientific">Enterocloster hominis</name>
    <name type="common">ex Hitch et al. 2024</name>
    <dbReference type="NCBI Taxonomy" id="1917870"/>
    <lineage>
        <taxon>Bacteria</taxon>
        <taxon>Bacillati</taxon>
        <taxon>Bacillota</taxon>
        <taxon>Clostridia</taxon>
        <taxon>Lachnospirales</taxon>
        <taxon>Lachnospiraceae</taxon>
        <taxon>Enterocloster</taxon>
    </lineage>
</organism>
<feature type="domain" description="HNH nuclease" evidence="1">
    <location>
        <begin position="175"/>
        <end position="227"/>
    </location>
</feature>
<evidence type="ECO:0000313" key="3">
    <source>
        <dbReference type="Proteomes" id="UP001454086"/>
    </source>
</evidence>
<gene>
    <name evidence="2" type="ORF">WMQ36_01975</name>
</gene>
<accession>A0ABV1D012</accession>
<sequence length="274" mass="31929">MVQWIIPCNISLYDVIGAFKKLRCIEWKQSNHSISVEDEVFIYVGKPVSSILYKCKVNRANFSNTEIDDSEFVLDGETYQNYGNYMELELIEEYEPSRFHVDVLTANGMRGRIQGPRRVNELETFLNQEQEDWVESVDNIISESLLEGKEKETIIKARVNQSVYRERLLQKHKKCCLCGVSESRVLIASHIKPWSQCNPKEKVDGYNGLLLCPNHDKVFDIGLITFNDNGNIMISHKLSYNDRISLNLRDDMKITLPEKSAKYIEYHRKHIFLK</sequence>
<protein>
    <submittedName>
        <fullName evidence="2">HNH endonuclease</fullName>
    </submittedName>
</protein>